<name>A0A0K0F7E4_STRVS</name>
<comment type="catalytic activity">
    <reaction evidence="5">
        <text>glucuronate acceptor + UDP-alpha-D-glucuronate = acceptor beta-D-glucuronoside + UDP + H(+)</text>
        <dbReference type="Rhea" id="RHEA:21032"/>
        <dbReference type="ChEBI" id="CHEBI:15378"/>
        <dbReference type="ChEBI" id="CHEBI:58052"/>
        <dbReference type="ChEBI" id="CHEBI:58223"/>
        <dbReference type="ChEBI" id="CHEBI:132367"/>
        <dbReference type="ChEBI" id="CHEBI:132368"/>
        <dbReference type="EC" id="2.4.1.17"/>
    </reaction>
</comment>
<keyword evidence="4" id="KW-0808">Transferase</keyword>
<dbReference type="PANTHER" id="PTHR48043">
    <property type="entry name" value="EG:EG0003.4 PROTEIN-RELATED"/>
    <property type="match status" value="1"/>
</dbReference>
<keyword evidence="6" id="KW-1133">Transmembrane helix</keyword>
<feature type="transmembrane region" description="Helical" evidence="6">
    <location>
        <begin position="508"/>
        <end position="526"/>
    </location>
</feature>
<dbReference type="Proteomes" id="UP000035680">
    <property type="component" value="Unassembled WGS sequence"/>
</dbReference>
<keyword evidence="3" id="KW-0328">Glycosyltransferase</keyword>
<evidence type="ECO:0000256" key="2">
    <source>
        <dbReference type="ARBA" id="ARBA00012544"/>
    </source>
</evidence>
<reference evidence="8" key="1">
    <citation type="submission" date="2014-07" db="EMBL/GenBank/DDBJ databases">
        <authorList>
            <person name="Martin A.A"/>
            <person name="De Silva N."/>
        </authorList>
    </citation>
    <scope>NUCLEOTIDE SEQUENCE</scope>
</reference>
<feature type="chain" id="PRO_5005329537" description="glucuronosyltransferase" evidence="7">
    <location>
        <begin position="24"/>
        <end position="528"/>
    </location>
</feature>
<sequence>MLISSKILLKFILIILFFNLSTSLLHSNSYLKCNSTKAKNKKILFYVPTLSFSHVAFNQKIAKSLADNGLDVTILLPDIDPLVKITFSNSTSRRRINIGLDNGIFPDTLWKNPGPYEDSSLLNPKILYKLIKVSSILTYGCYNLINNKNLIQSLINENFEIGFVEQYDSCGLGLFKTLGIKNIHWLSATNIYRLQPETVGVNYPLSYVSELFSPFGDIMNFSERILNLLTAIVTEGIHTYFSKIKVTDIFKIEFPESMSKIDNVWNIASTSQSIIANNLPLLDFSSPTSNMIYNVAGITVDKTNNELDKRFKKIIQQKNYFFLVTFGSIAKTSDMPFIMRYSLFSAFEKFPNITFIVKFENQKKEMVKYSENVFLVKWLPQIALMKHKNYKGIITHGGWSSMIETLTYGRPMILMPLFADHGKNSKIIEQKKLGILIDKMNINLNTFSDSLTELIDNPIYDFNCKKYALMLQKTIPVEKEKLIFHVVKNSLKKNNRNIYLKINSPNIIKIYFVDLVFVLFLLICICKN</sequence>
<evidence type="ECO:0000256" key="6">
    <source>
        <dbReference type="SAM" id="Phobius"/>
    </source>
</evidence>
<keyword evidence="6" id="KW-0472">Membrane</keyword>
<dbReference type="Pfam" id="PF00201">
    <property type="entry name" value="UDPGT"/>
    <property type="match status" value="1"/>
</dbReference>
<evidence type="ECO:0000313" key="9">
    <source>
        <dbReference type="WBParaSite" id="SVE_0474100.1"/>
    </source>
</evidence>
<evidence type="ECO:0000313" key="8">
    <source>
        <dbReference type="Proteomes" id="UP000035680"/>
    </source>
</evidence>
<dbReference type="InterPro" id="IPR002213">
    <property type="entry name" value="UDP_glucos_trans"/>
</dbReference>
<evidence type="ECO:0000256" key="4">
    <source>
        <dbReference type="ARBA" id="ARBA00022679"/>
    </source>
</evidence>
<keyword evidence="8" id="KW-1185">Reference proteome</keyword>
<reference evidence="9" key="2">
    <citation type="submission" date="2015-08" db="UniProtKB">
        <authorList>
            <consortium name="WormBaseParasite"/>
        </authorList>
    </citation>
    <scope>IDENTIFICATION</scope>
</reference>
<dbReference type="SUPFAM" id="SSF53756">
    <property type="entry name" value="UDP-Glycosyltransferase/glycogen phosphorylase"/>
    <property type="match status" value="1"/>
</dbReference>
<evidence type="ECO:0000256" key="1">
    <source>
        <dbReference type="ARBA" id="ARBA00009995"/>
    </source>
</evidence>
<keyword evidence="7" id="KW-0732">Signal</keyword>
<dbReference type="WBParaSite" id="SVE_0474100.1">
    <property type="protein sequence ID" value="SVE_0474100.1"/>
    <property type="gene ID" value="SVE_0474100"/>
</dbReference>
<dbReference type="EC" id="2.4.1.17" evidence="2"/>
<keyword evidence="6" id="KW-0812">Transmembrane</keyword>
<organism evidence="8 9">
    <name type="scientific">Strongyloides venezuelensis</name>
    <name type="common">Threadworm</name>
    <dbReference type="NCBI Taxonomy" id="75913"/>
    <lineage>
        <taxon>Eukaryota</taxon>
        <taxon>Metazoa</taxon>
        <taxon>Ecdysozoa</taxon>
        <taxon>Nematoda</taxon>
        <taxon>Chromadorea</taxon>
        <taxon>Rhabditida</taxon>
        <taxon>Tylenchina</taxon>
        <taxon>Panagrolaimomorpha</taxon>
        <taxon>Strongyloidoidea</taxon>
        <taxon>Strongyloididae</taxon>
        <taxon>Strongyloides</taxon>
    </lineage>
</organism>
<dbReference type="InterPro" id="IPR050271">
    <property type="entry name" value="UDP-glycosyltransferase"/>
</dbReference>
<evidence type="ECO:0000256" key="3">
    <source>
        <dbReference type="ARBA" id="ARBA00022676"/>
    </source>
</evidence>
<dbReference type="FunFam" id="3.40.50.2000:FF:000021">
    <property type="entry name" value="UDP-glucuronosyltransferase"/>
    <property type="match status" value="1"/>
</dbReference>
<evidence type="ECO:0000256" key="7">
    <source>
        <dbReference type="SAM" id="SignalP"/>
    </source>
</evidence>
<comment type="similarity">
    <text evidence="1">Belongs to the UDP-glycosyltransferase family.</text>
</comment>
<dbReference type="Gene3D" id="3.40.50.2000">
    <property type="entry name" value="Glycogen Phosphorylase B"/>
    <property type="match status" value="1"/>
</dbReference>
<dbReference type="PANTHER" id="PTHR48043:SF22">
    <property type="entry name" value="GLUCURONOSYLTRANSFERASE"/>
    <property type="match status" value="1"/>
</dbReference>
<dbReference type="GO" id="GO:0015020">
    <property type="term" value="F:glucuronosyltransferase activity"/>
    <property type="evidence" value="ECO:0007669"/>
    <property type="project" value="UniProtKB-EC"/>
</dbReference>
<evidence type="ECO:0000256" key="5">
    <source>
        <dbReference type="ARBA" id="ARBA00047475"/>
    </source>
</evidence>
<feature type="signal peptide" evidence="7">
    <location>
        <begin position="1"/>
        <end position="23"/>
    </location>
</feature>
<accession>A0A0K0F7E4</accession>
<dbReference type="AlphaFoldDB" id="A0A0K0F7E4"/>
<proteinExistence type="inferred from homology"/>
<dbReference type="CDD" id="cd03784">
    <property type="entry name" value="GT1_Gtf-like"/>
    <property type="match status" value="1"/>
</dbReference>
<protein>
    <recommendedName>
        <fullName evidence="2">glucuronosyltransferase</fullName>
        <ecNumber evidence="2">2.4.1.17</ecNumber>
    </recommendedName>
</protein>
<dbReference type="STRING" id="75913.A0A0K0F7E4"/>